<sequence>MLGHSKIEDCSFRAMKDDFSVLYASIRELFVDFKQFREYKGVKMREWVFWPFYIITLFSMVFCFVGIAIASFVTCAFLIIRCIMFALIAAPFIVSILPLKWLLDWADKSDKVKNVICKRV</sequence>
<gene>
    <name evidence="2" type="ORF">BN201_0272</name>
</gene>
<dbReference type="KEGG" id="vg:23301300"/>
<keyword evidence="1" id="KW-1133">Transmembrane helix</keyword>
<dbReference type="EMBL" id="HE978309">
    <property type="protein sequence ID" value="CEO90875.1"/>
    <property type="molecule type" value="Genomic_DNA"/>
</dbReference>
<feature type="transmembrane region" description="Helical" evidence="1">
    <location>
        <begin position="47"/>
        <end position="72"/>
    </location>
</feature>
<reference evidence="2 3" key="1">
    <citation type="submission" date="2012-08" db="EMBL/GenBank/DDBJ databases">
        <title>Selection and characterization of a candidate therapeutic bacteriophage that lyses the German Escherichia coli O104:H4 outbreak strain.</title>
        <authorList>
            <person name="Merabishvilli M."/>
            <person name="De Vos D."/>
            <person name="Verbeken G."/>
            <person name="Kropinski A."/>
            <person name="Vandenheuvel D."/>
            <person name="Lavigne R."/>
            <person name="Wattiau P."/>
            <person name="Mast J."/>
            <person name="Ragimbeau C."/>
            <person name="Mossong J."/>
            <person name="Scheres J."/>
            <person name="Chanishvili N."/>
            <person name="Vaneechoutte M."/>
            <person name="Pirnay J.P."/>
        </authorList>
    </citation>
    <scope>NUCLEOTIDE SEQUENCE [LARGE SCALE GENOMIC DNA]</scope>
</reference>
<keyword evidence="1" id="KW-0812">Transmembrane</keyword>
<name>A0A0B7MLD5_9CAUD</name>
<accession>A0A0B7MLD5</accession>
<protein>
    <submittedName>
        <fullName evidence="2">Uncharacterized protein</fullName>
    </submittedName>
</protein>
<evidence type="ECO:0000313" key="2">
    <source>
        <dbReference type="EMBL" id="CEO90875.1"/>
    </source>
</evidence>
<evidence type="ECO:0000256" key="1">
    <source>
        <dbReference type="SAM" id="Phobius"/>
    </source>
</evidence>
<dbReference type="RefSeq" id="YP_009118955.1">
    <property type="nucleotide sequence ID" value="NC_025425.1"/>
</dbReference>
<proteinExistence type="predicted"/>
<dbReference type="Proteomes" id="UP000203896">
    <property type="component" value="Segment"/>
</dbReference>
<dbReference type="GeneID" id="23301300"/>
<keyword evidence="1" id="KW-0472">Membrane</keyword>
<keyword evidence="3" id="KW-1185">Reference proteome</keyword>
<organism evidence="2 3">
    <name type="scientific">Enterobacteria phage GEC-3S</name>
    <dbReference type="NCBI Taxonomy" id="1222338"/>
    <lineage>
        <taxon>Viruses</taxon>
        <taxon>Duplodnaviria</taxon>
        <taxon>Heunggongvirae</taxon>
        <taxon>Uroviricota</taxon>
        <taxon>Caudoviricetes</taxon>
        <taxon>Pantevenvirales</taxon>
        <taxon>Straboviridae</taxon>
        <taxon>Krischvirus</taxon>
        <taxon>Krischvirus gec3s</taxon>
    </lineage>
</organism>
<feature type="transmembrane region" description="Helical" evidence="1">
    <location>
        <begin position="78"/>
        <end position="103"/>
    </location>
</feature>
<evidence type="ECO:0000313" key="3">
    <source>
        <dbReference type="Proteomes" id="UP000203896"/>
    </source>
</evidence>